<dbReference type="PIRSF" id="PIRSF029063">
    <property type="entry name" value="IV_sec_VirJ"/>
    <property type="match status" value="1"/>
</dbReference>
<dbReference type="KEGG" id="prh:LT40_00655"/>
<gene>
    <name evidence="2" type="ORF">LT40_00655</name>
</gene>
<dbReference type="eggNOG" id="COG3946">
    <property type="taxonomic scope" value="Bacteria"/>
</dbReference>
<evidence type="ECO:0000313" key="3">
    <source>
        <dbReference type="Proteomes" id="UP000029499"/>
    </source>
</evidence>
<dbReference type="ESTHER" id="9psed-a0a089yk95">
    <property type="family name" value="VirJ"/>
</dbReference>
<accession>A0A089YK95</accession>
<feature type="domain" description="Bacterial virulence" evidence="1">
    <location>
        <begin position="234"/>
        <end position="422"/>
    </location>
</feature>
<dbReference type="Pfam" id="PF06057">
    <property type="entry name" value="VirJ"/>
    <property type="match status" value="1"/>
</dbReference>
<reference evidence="2 3" key="1">
    <citation type="journal article" date="2015" name="J. Biotechnol.">
        <title>Complete genome sequence of Pseudomonas rhizosphaerae IH5T (=DSM 16299T), a phosphate-solubilizing rhizobacterium for bacterial biofertilizer.</title>
        <authorList>
            <person name="Kwak Y."/>
            <person name="Jung B.K."/>
            <person name="Shin J.H."/>
        </authorList>
    </citation>
    <scope>NUCLEOTIDE SEQUENCE [LARGE SCALE GENOMIC DNA]</scope>
    <source>
        <strain evidence="2">DSM 16299</strain>
    </source>
</reference>
<proteinExistence type="predicted"/>
<dbReference type="OrthoDB" id="641022at2"/>
<dbReference type="AlphaFoldDB" id="A0A089YK95"/>
<dbReference type="InterPro" id="IPR011225">
    <property type="entry name" value="IV_sec_VirJ"/>
</dbReference>
<name>A0A089YK95_9PSED</name>
<dbReference type="RefSeq" id="WP_043185189.1">
    <property type="nucleotide sequence ID" value="NZ_CP009533.1"/>
</dbReference>
<organism evidence="2 3">
    <name type="scientific">Pseudomonas rhizosphaerae</name>
    <dbReference type="NCBI Taxonomy" id="216142"/>
    <lineage>
        <taxon>Bacteria</taxon>
        <taxon>Pseudomonadati</taxon>
        <taxon>Pseudomonadota</taxon>
        <taxon>Gammaproteobacteria</taxon>
        <taxon>Pseudomonadales</taxon>
        <taxon>Pseudomonadaceae</taxon>
        <taxon>Pseudomonas</taxon>
    </lineage>
</organism>
<keyword evidence="3" id="KW-1185">Reference proteome</keyword>
<dbReference type="InterPro" id="IPR010333">
    <property type="entry name" value="VirJ"/>
</dbReference>
<evidence type="ECO:0000259" key="1">
    <source>
        <dbReference type="Pfam" id="PF06057"/>
    </source>
</evidence>
<sequence length="426" mass="46174">MIRRYWRKALALIVVLLLAVAGYYWWATRPAPAAQLNAQRLSNGSEAREVVPGIRSKSQVAIAVPAAEALTDKQLLDLSRDASAHIVQVILPETDCSLQQTALNAAIGRLDGAPDLVAGIGPGASLAWRWLATQNNDKAQAVSVDLSMEKPDGCLPELPKKAEHGQWMVAWNDNPDDASAAFVRDQPNAQTVISDYDVKLPQVLKNQITGILVGSDGTHLAIPVVEVPAVQSNDTVSLFLSGDGGWRDLDKAVAGDMATMGYPTVGIDTLRYYWEHKTPEQSADDLVELMHYYRQKWGAKRFVLTGYSFGADVLPAIYNRLPAEEQDSVSAIILLAFARSGSFEIEVEGWLGNAGKEAPTGPEMAKLPAAKVVCVYGEEETDESGCTQSTAVGEKVKLPGGHHFDEDYPALAKRLVQQIDKRTGSK</sequence>
<dbReference type="Proteomes" id="UP000029499">
    <property type="component" value="Chromosome"/>
</dbReference>
<dbReference type="InterPro" id="IPR029058">
    <property type="entry name" value="AB_hydrolase_fold"/>
</dbReference>
<dbReference type="STRING" id="216142.LT40_00655"/>
<protein>
    <submittedName>
        <fullName evidence="2">Virulence factor family protein</fullName>
    </submittedName>
</protein>
<dbReference type="SUPFAM" id="SSF53474">
    <property type="entry name" value="alpha/beta-Hydrolases"/>
    <property type="match status" value="1"/>
</dbReference>
<dbReference type="EMBL" id="CP009533">
    <property type="protein sequence ID" value="AIS15994.1"/>
    <property type="molecule type" value="Genomic_DNA"/>
</dbReference>
<dbReference type="Gene3D" id="3.40.50.1820">
    <property type="entry name" value="alpha/beta hydrolase"/>
    <property type="match status" value="1"/>
</dbReference>
<evidence type="ECO:0000313" key="2">
    <source>
        <dbReference type="EMBL" id="AIS15994.1"/>
    </source>
</evidence>
<dbReference type="HOGENOM" id="CLU_033710_0_0_6"/>